<organism evidence="13 14">
    <name type="scientific">Vibrio nigripulchritudo</name>
    <dbReference type="NCBI Taxonomy" id="28173"/>
    <lineage>
        <taxon>Bacteria</taxon>
        <taxon>Pseudomonadati</taxon>
        <taxon>Pseudomonadota</taxon>
        <taxon>Gammaproteobacteria</taxon>
        <taxon>Vibrionales</taxon>
        <taxon>Vibrionaceae</taxon>
        <taxon>Vibrio</taxon>
    </lineage>
</organism>
<feature type="domain" description="HPr" evidence="12">
    <location>
        <begin position="291"/>
        <end position="381"/>
    </location>
</feature>
<dbReference type="PROSITE" id="PS00369">
    <property type="entry name" value="PTS_HPR_HIS"/>
    <property type="match status" value="1"/>
</dbReference>
<dbReference type="Proteomes" id="UP000016895">
    <property type="component" value="Chromosome 2"/>
</dbReference>
<dbReference type="GO" id="GO:0009401">
    <property type="term" value="P:phosphoenolpyruvate-dependent sugar phosphotransferase system"/>
    <property type="evidence" value="ECO:0007669"/>
    <property type="project" value="UniProtKB-KW"/>
</dbReference>
<dbReference type="AlphaFoldDB" id="U4KCD8"/>
<dbReference type="InterPro" id="IPR050893">
    <property type="entry name" value="Sugar_PTS"/>
</dbReference>
<evidence type="ECO:0000256" key="1">
    <source>
        <dbReference type="ARBA" id="ARBA00003136"/>
    </source>
</evidence>
<dbReference type="GO" id="GO:0005737">
    <property type="term" value="C:cytoplasm"/>
    <property type="evidence" value="ECO:0007669"/>
    <property type="project" value="UniProtKB-SubCell"/>
</dbReference>
<feature type="domain" description="PTS EIIA type-2" evidence="11">
    <location>
        <begin position="2"/>
        <end position="142"/>
    </location>
</feature>
<dbReference type="PATRIC" id="fig|1260221.3.peg.4458"/>
<dbReference type="PRINTS" id="PR00107">
    <property type="entry name" value="PHOSPHOCPHPR"/>
</dbReference>
<evidence type="ECO:0000256" key="7">
    <source>
        <dbReference type="ARBA" id="ARBA00022597"/>
    </source>
</evidence>
<dbReference type="Pfam" id="PF00381">
    <property type="entry name" value="PTS-HPr"/>
    <property type="match status" value="1"/>
</dbReference>
<keyword evidence="4" id="KW-0813">Transport</keyword>
<dbReference type="PROSITE" id="PS00589">
    <property type="entry name" value="PTS_HPR_SER"/>
    <property type="match status" value="1"/>
</dbReference>
<dbReference type="PROSITE" id="PS51094">
    <property type="entry name" value="PTS_EIIA_TYPE_2"/>
    <property type="match status" value="1"/>
</dbReference>
<evidence type="ECO:0000256" key="10">
    <source>
        <dbReference type="ARBA" id="ARBA00022777"/>
    </source>
</evidence>
<evidence type="ECO:0000313" key="13">
    <source>
        <dbReference type="EMBL" id="CCO60611.1"/>
    </source>
</evidence>
<dbReference type="InterPro" id="IPR000032">
    <property type="entry name" value="HPr-like"/>
</dbReference>
<dbReference type="RefSeq" id="WP_022561202.1">
    <property type="nucleotide sequence ID" value="NC_022543.1"/>
</dbReference>
<evidence type="ECO:0000256" key="3">
    <source>
        <dbReference type="ARBA" id="ARBA00015565"/>
    </source>
</evidence>
<protein>
    <recommendedName>
        <fullName evidence="3">Multiphosphoryl transfer protein</fullName>
    </recommendedName>
</protein>
<accession>U4KCD8</accession>
<evidence type="ECO:0000256" key="6">
    <source>
        <dbReference type="ARBA" id="ARBA00022553"/>
    </source>
</evidence>
<dbReference type="InterPro" id="IPR016152">
    <property type="entry name" value="PTrfase/Anion_transptr"/>
</dbReference>
<evidence type="ECO:0000256" key="8">
    <source>
        <dbReference type="ARBA" id="ARBA00022679"/>
    </source>
</evidence>
<keyword evidence="8 13" id="KW-0808">Transferase</keyword>
<sequence>MLTLDKSDITLNCSAENKQQAILLIGEALTEKGLVSSNYVEGMKVREAQASTFLGNGIAIPHGTTDTRTLVTNTGVSIHHFPNGVDWGEGNTVYLAIGIAAKSDEHLSILKQLTKVLSADGVEQRLKNAASQESIVQIINGESADHSVLTEASVLIDFPATEMIQLKAVSAGLINCHQQNQNSIANLISRSPTHLGKGLWLISTNEQVEHTSMSFVSVSEPFEYEHQSVKAMIAFAAKDDAHLPYLTRLQQLIESNDVERLVNANKDDVIALLSSEQNQPSFPEQAADTDGVEGTFSIKNEHGLHARPGAMLVAEAKKFDANIKVTNLNGDGQSANAKSLMKVIALGVKRGHELKFTAQGEDAQQAIDAIGQAIASGLGEG</sequence>
<dbReference type="PANTHER" id="PTHR30181">
    <property type="entry name" value="MANNITOL PERMEASE IIC COMPONENT"/>
    <property type="match status" value="1"/>
</dbReference>
<dbReference type="FunFam" id="3.30.1340.10:FF:000005">
    <property type="entry name" value="Fructose-specific PTS system IIA component"/>
    <property type="match status" value="1"/>
</dbReference>
<dbReference type="SUPFAM" id="SSF55594">
    <property type="entry name" value="HPr-like"/>
    <property type="match status" value="1"/>
</dbReference>
<keyword evidence="7" id="KW-0762">Sugar transport</keyword>
<dbReference type="PROSITE" id="PS51350">
    <property type="entry name" value="PTS_HPR_DOM"/>
    <property type="match status" value="1"/>
</dbReference>
<name>U4KCD8_9VIBR</name>
<reference evidence="13 14" key="1">
    <citation type="journal article" date="2013" name="ISME J.">
        <title>Comparative genomics of pathogenic lineages of Vibrio nigripulchritudo identifies virulence-associated traits.</title>
        <authorList>
            <person name="Goudenege D."/>
            <person name="Labreuche Y."/>
            <person name="Krin E."/>
            <person name="Ansquer D."/>
            <person name="Mangenot S."/>
            <person name="Calteau A."/>
            <person name="Medigue C."/>
            <person name="Mazel D."/>
            <person name="Polz M.F."/>
            <person name="Le Roux F."/>
        </authorList>
    </citation>
    <scope>NUCLEOTIDE SEQUENCE [LARGE SCALE GENOMIC DNA]</scope>
    <source>
        <strain evidence="14">SnF1</strain>
    </source>
</reference>
<dbReference type="NCBIfam" id="TIGR01003">
    <property type="entry name" value="PTS_HPr_family"/>
    <property type="match status" value="1"/>
</dbReference>
<dbReference type="Gene3D" id="3.30.1340.10">
    <property type="entry name" value="HPr-like"/>
    <property type="match status" value="1"/>
</dbReference>
<evidence type="ECO:0000256" key="9">
    <source>
        <dbReference type="ARBA" id="ARBA00022683"/>
    </source>
</evidence>
<dbReference type="GO" id="GO:0005886">
    <property type="term" value="C:plasma membrane"/>
    <property type="evidence" value="ECO:0007669"/>
    <property type="project" value="TreeGrafter"/>
</dbReference>
<dbReference type="SUPFAM" id="SSF55804">
    <property type="entry name" value="Phoshotransferase/anion transport protein"/>
    <property type="match status" value="2"/>
</dbReference>
<dbReference type="eggNOG" id="COG1925">
    <property type="taxonomic scope" value="Bacteria"/>
</dbReference>
<dbReference type="PROSITE" id="PS00372">
    <property type="entry name" value="PTS_EIIA_TYPE_2_HIS"/>
    <property type="match status" value="1"/>
</dbReference>
<evidence type="ECO:0000256" key="2">
    <source>
        <dbReference type="ARBA" id="ARBA00004496"/>
    </source>
</evidence>
<dbReference type="GO" id="GO:0016301">
    <property type="term" value="F:kinase activity"/>
    <property type="evidence" value="ECO:0007669"/>
    <property type="project" value="UniProtKB-KW"/>
</dbReference>
<evidence type="ECO:0000256" key="4">
    <source>
        <dbReference type="ARBA" id="ARBA00022448"/>
    </source>
</evidence>
<dbReference type="CDD" id="cd00211">
    <property type="entry name" value="PTS_IIA_fru"/>
    <property type="match status" value="1"/>
</dbReference>
<dbReference type="InterPro" id="IPR002114">
    <property type="entry name" value="PTS_HPr_Ser_P_site"/>
</dbReference>
<dbReference type="PANTHER" id="PTHR30181:SF3">
    <property type="entry name" value="MULTIPHOSPHORYL TRANSFER PROTEIN"/>
    <property type="match status" value="1"/>
</dbReference>
<evidence type="ECO:0000259" key="12">
    <source>
        <dbReference type="PROSITE" id="PS51350"/>
    </source>
</evidence>
<dbReference type="EMBL" id="FO203527">
    <property type="protein sequence ID" value="CCO60611.1"/>
    <property type="molecule type" value="Genomic_DNA"/>
</dbReference>
<evidence type="ECO:0000256" key="5">
    <source>
        <dbReference type="ARBA" id="ARBA00022490"/>
    </source>
</evidence>
<keyword evidence="6" id="KW-0597">Phosphoprotein</keyword>
<evidence type="ECO:0000313" key="14">
    <source>
        <dbReference type="Proteomes" id="UP000016895"/>
    </source>
</evidence>
<dbReference type="CDD" id="cd00367">
    <property type="entry name" value="PTS-HPr_like"/>
    <property type="match status" value="1"/>
</dbReference>
<dbReference type="Pfam" id="PF00359">
    <property type="entry name" value="PTS_EIIA_2"/>
    <property type="match status" value="2"/>
</dbReference>
<dbReference type="KEGG" id="vni:VIBNI_B0825"/>
<keyword evidence="5" id="KW-0963">Cytoplasm</keyword>
<dbReference type="InterPro" id="IPR001020">
    <property type="entry name" value="PTS_HPr_His_P_site"/>
</dbReference>
<dbReference type="eggNOG" id="COG4668">
    <property type="taxonomic scope" value="Bacteria"/>
</dbReference>
<dbReference type="NCBIfam" id="NF008319">
    <property type="entry name" value="PRK11109.1"/>
    <property type="match status" value="1"/>
</dbReference>
<dbReference type="InterPro" id="IPR035895">
    <property type="entry name" value="HPr-like_sf"/>
</dbReference>
<keyword evidence="10" id="KW-0418">Kinase</keyword>
<dbReference type="GO" id="GO:0090563">
    <property type="term" value="F:protein-phosphocysteine-sugar phosphotransferase activity"/>
    <property type="evidence" value="ECO:0007669"/>
    <property type="project" value="TreeGrafter"/>
</dbReference>
<comment type="subcellular location">
    <subcellularLocation>
        <location evidence="2">Cytoplasm</location>
    </subcellularLocation>
</comment>
<proteinExistence type="predicted"/>
<comment type="function">
    <text evidence="1">The phosphoenolpyruvate-dependent sugar phosphotransferase system (sugar PTS), a major carbohydrate active transport system, catalyzes the phosphorylation of incoming sugar substrates concomitantly with their translocation across the cell membrane. The enzyme II FruAB PTS system is involved in fructose transport.</text>
</comment>
<dbReference type="OrthoDB" id="1640042at2"/>
<keyword evidence="9" id="KW-0598">Phosphotransferase system</keyword>
<dbReference type="STRING" id="28173.VIBNI_B0825"/>
<evidence type="ECO:0000259" key="11">
    <source>
        <dbReference type="PROSITE" id="PS51094"/>
    </source>
</evidence>
<dbReference type="Gene3D" id="3.40.930.10">
    <property type="entry name" value="Mannitol-specific EII, Chain A"/>
    <property type="match status" value="2"/>
</dbReference>
<keyword evidence="14" id="KW-1185">Reference proteome</keyword>
<gene>
    <name evidence="13" type="primary">fruB</name>
    <name evidence="13" type="ORF">VIBNI_B0825</name>
</gene>
<dbReference type="InterPro" id="IPR002178">
    <property type="entry name" value="PTS_EIIA_type-2_dom"/>
</dbReference>